<evidence type="ECO:0000313" key="1">
    <source>
        <dbReference type="EMBL" id="SFD01632.1"/>
    </source>
</evidence>
<protein>
    <submittedName>
        <fullName evidence="1">Heme oxygenase</fullName>
    </submittedName>
</protein>
<organism evidence="1 2">
    <name type="scientific">Thiohalospira halophila DSM 15071</name>
    <dbReference type="NCBI Taxonomy" id="1123397"/>
    <lineage>
        <taxon>Bacteria</taxon>
        <taxon>Pseudomonadati</taxon>
        <taxon>Pseudomonadota</taxon>
        <taxon>Gammaproteobacteria</taxon>
        <taxon>Thiohalospirales</taxon>
        <taxon>Thiohalospiraceae</taxon>
        <taxon>Thiohalospira</taxon>
    </lineage>
</organism>
<dbReference type="GO" id="GO:0004392">
    <property type="term" value="F:heme oxygenase (decyclizing) activity"/>
    <property type="evidence" value="ECO:0007669"/>
    <property type="project" value="InterPro"/>
</dbReference>
<dbReference type="SUPFAM" id="SSF48613">
    <property type="entry name" value="Heme oxygenase-like"/>
    <property type="match status" value="1"/>
</dbReference>
<dbReference type="RefSeq" id="WP_093427119.1">
    <property type="nucleotide sequence ID" value="NZ_FOMJ01000001.1"/>
</dbReference>
<dbReference type="AlphaFoldDB" id="A0A1I1NWC9"/>
<keyword evidence="2" id="KW-1185">Reference proteome</keyword>
<dbReference type="STRING" id="1123397.SAMN05660831_00458"/>
<accession>A0A1I1NWC9</accession>
<proteinExistence type="predicted"/>
<dbReference type="Gene3D" id="1.20.910.10">
    <property type="entry name" value="Heme oxygenase-like"/>
    <property type="match status" value="1"/>
</dbReference>
<evidence type="ECO:0000313" key="2">
    <source>
        <dbReference type="Proteomes" id="UP000198611"/>
    </source>
</evidence>
<dbReference type="EMBL" id="FOMJ01000001">
    <property type="protein sequence ID" value="SFD01632.1"/>
    <property type="molecule type" value="Genomic_DNA"/>
</dbReference>
<reference evidence="1 2" key="1">
    <citation type="submission" date="2016-10" db="EMBL/GenBank/DDBJ databases">
        <authorList>
            <person name="de Groot N.N."/>
        </authorList>
    </citation>
    <scope>NUCLEOTIDE SEQUENCE [LARGE SCALE GENOMIC DNA]</scope>
    <source>
        <strain evidence="1 2">HL3</strain>
    </source>
</reference>
<dbReference type="CDD" id="cd19166">
    <property type="entry name" value="HemeO-bac"/>
    <property type="match status" value="1"/>
</dbReference>
<dbReference type="InterPro" id="IPR016053">
    <property type="entry name" value="Haem_Oase-like"/>
</dbReference>
<dbReference type="InterPro" id="IPR016084">
    <property type="entry name" value="Haem_Oase-like_multi-hlx"/>
</dbReference>
<name>A0A1I1NWC9_9GAMM</name>
<dbReference type="OrthoDB" id="114943at2"/>
<sequence length="201" mass="22233">MQTETGAMAAETLPDTDVRSLLRDATAELHADIEASAVVRRVMADTVTEADYRHLLARLHGFHRPLETGLNDFCTRTGEERPYQRRVVRLERDLRARGIDPDDLPRSPDAPRPHDRAQLLGITWVLEGSALGAQVIRRHLEARLGPAVIGPFHAAEGPAAWRSFLARLEGEVRSPGEREAALRGARVTFAGLLQWLQEAGA</sequence>
<dbReference type="Proteomes" id="UP000198611">
    <property type="component" value="Unassembled WGS sequence"/>
</dbReference>
<dbReference type="Pfam" id="PF01126">
    <property type="entry name" value="Heme_oxygenase"/>
    <property type="match status" value="1"/>
</dbReference>
<dbReference type="GO" id="GO:0006788">
    <property type="term" value="P:heme oxidation"/>
    <property type="evidence" value="ECO:0007669"/>
    <property type="project" value="InterPro"/>
</dbReference>
<gene>
    <name evidence="1" type="ORF">SAMN05660831_00458</name>
</gene>